<evidence type="ECO:0000313" key="2">
    <source>
        <dbReference type="Proteomes" id="UP000183952"/>
    </source>
</evidence>
<accession>A0A1M6MC84</accession>
<sequence length="58" mass="6420">MDYNSSGTAYHALIVVNQVIAGGAVRDLRIAAHSTPRFNESLLNTWPTTSKTYIRINN</sequence>
<dbReference type="STRING" id="1121331.SAMN02745248_00995"/>
<dbReference type="EMBL" id="FRAD01000007">
    <property type="protein sequence ID" value="SHJ81035.1"/>
    <property type="molecule type" value="Genomic_DNA"/>
</dbReference>
<organism evidence="1 2">
    <name type="scientific">Hathewaya proteolytica DSM 3090</name>
    <dbReference type="NCBI Taxonomy" id="1121331"/>
    <lineage>
        <taxon>Bacteria</taxon>
        <taxon>Bacillati</taxon>
        <taxon>Bacillota</taxon>
        <taxon>Clostridia</taxon>
        <taxon>Eubacteriales</taxon>
        <taxon>Clostridiaceae</taxon>
        <taxon>Hathewaya</taxon>
    </lineage>
</organism>
<gene>
    <name evidence="1" type="ORF">SAMN02745248_00995</name>
</gene>
<dbReference type="Proteomes" id="UP000183952">
    <property type="component" value="Unassembled WGS sequence"/>
</dbReference>
<protein>
    <submittedName>
        <fullName evidence="1">Uncharacterized protein</fullName>
    </submittedName>
</protein>
<keyword evidence="2" id="KW-1185">Reference proteome</keyword>
<dbReference type="AlphaFoldDB" id="A0A1M6MC84"/>
<proteinExistence type="predicted"/>
<dbReference type="RefSeq" id="WP_178139225.1">
    <property type="nucleotide sequence ID" value="NZ_FRAD01000007.1"/>
</dbReference>
<reference evidence="1 2" key="1">
    <citation type="submission" date="2016-11" db="EMBL/GenBank/DDBJ databases">
        <authorList>
            <person name="Jaros S."/>
            <person name="Januszkiewicz K."/>
            <person name="Wedrychowicz H."/>
        </authorList>
    </citation>
    <scope>NUCLEOTIDE SEQUENCE [LARGE SCALE GENOMIC DNA]</scope>
    <source>
        <strain evidence="1 2">DSM 3090</strain>
    </source>
</reference>
<evidence type="ECO:0000313" key="1">
    <source>
        <dbReference type="EMBL" id="SHJ81035.1"/>
    </source>
</evidence>
<name>A0A1M6MC84_9CLOT</name>